<dbReference type="Proteomes" id="UP000270299">
    <property type="component" value="Unassembled WGS sequence"/>
</dbReference>
<sequence>MSDRLVPTVVVLTILVVALLGMWIAWRARSRRDAGVAGSPLPAEGIHPTLTTGVLYVATTRAGQPLERLAIRGLGFRANADLTVAEEGVVLAIPAQDPVFLPAASLRSASTATWTIDRVVESDGLIALQWRWGDIDVDSYFRVIDPTRNRSVLSALTSLTAPAPAGHSDSTTESEK</sequence>
<organism evidence="3 4">
    <name type="scientific">Mycetocola manganoxydans</name>
    <dbReference type="NCBI Taxonomy" id="699879"/>
    <lineage>
        <taxon>Bacteria</taxon>
        <taxon>Bacillati</taxon>
        <taxon>Actinomycetota</taxon>
        <taxon>Actinomycetes</taxon>
        <taxon>Micrococcales</taxon>
        <taxon>Microbacteriaceae</taxon>
        <taxon>Mycetocola</taxon>
    </lineage>
</organism>
<keyword evidence="4" id="KW-1185">Reference proteome</keyword>
<dbReference type="InterPro" id="IPR057446">
    <property type="entry name" value="PH_bac"/>
</dbReference>
<name>A0A3L6ZX89_9MICO</name>
<dbReference type="RefSeq" id="WP_121672245.1">
    <property type="nucleotide sequence ID" value="NZ_BMXM01000001.1"/>
</dbReference>
<dbReference type="AlphaFoldDB" id="A0A3L6ZX89"/>
<accession>A0A3L6ZX89</accession>
<feature type="domain" description="PH" evidence="2">
    <location>
        <begin position="41"/>
        <end position="155"/>
    </location>
</feature>
<keyword evidence="1" id="KW-0812">Transmembrane</keyword>
<evidence type="ECO:0000313" key="4">
    <source>
        <dbReference type="Proteomes" id="UP000270299"/>
    </source>
</evidence>
<evidence type="ECO:0000259" key="2">
    <source>
        <dbReference type="Pfam" id="PF25362"/>
    </source>
</evidence>
<proteinExistence type="predicted"/>
<reference evidence="3 4" key="1">
    <citation type="submission" date="2018-10" db="EMBL/GenBank/DDBJ databases">
        <authorList>
            <person name="Li J."/>
        </authorList>
    </citation>
    <scope>NUCLEOTIDE SEQUENCE [LARGE SCALE GENOMIC DNA]</scope>
    <source>
        <strain evidence="3 4">CCTCC AB209002</strain>
    </source>
</reference>
<comment type="caution">
    <text evidence="3">The sequence shown here is derived from an EMBL/GenBank/DDBJ whole genome shotgun (WGS) entry which is preliminary data.</text>
</comment>
<keyword evidence="1" id="KW-0472">Membrane</keyword>
<dbReference type="Pfam" id="PF25362">
    <property type="entry name" value="bPH_11"/>
    <property type="match status" value="1"/>
</dbReference>
<dbReference type="EMBL" id="RCUV01000005">
    <property type="protein sequence ID" value="RLP72527.1"/>
    <property type="molecule type" value="Genomic_DNA"/>
</dbReference>
<evidence type="ECO:0000313" key="3">
    <source>
        <dbReference type="EMBL" id="RLP72527.1"/>
    </source>
</evidence>
<feature type="transmembrane region" description="Helical" evidence="1">
    <location>
        <begin position="6"/>
        <end position="26"/>
    </location>
</feature>
<keyword evidence="1" id="KW-1133">Transmembrane helix</keyword>
<dbReference type="OrthoDB" id="3826692at2"/>
<protein>
    <recommendedName>
        <fullName evidence="2">PH domain-containing protein</fullName>
    </recommendedName>
</protein>
<gene>
    <name evidence="3" type="ORF">D9V29_05150</name>
</gene>
<evidence type="ECO:0000256" key="1">
    <source>
        <dbReference type="SAM" id="Phobius"/>
    </source>
</evidence>